<comment type="caution">
    <text evidence="10">The sequence shown here is derived from an EMBL/GenBank/DDBJ whole genome shotgun (WGS) entry which is preliminary data.</text>
</comment>
<proteinExistence type="inferred from homology"/>
<dbReference type="Gene3D" id="1.10.3730.20">
    <property type="match status" value="1"/>
</dbReference>
<comment type="subcellular location">
    <subcellularLocation>
        <location evidence="1 8">Cell membrane</location>
        <topology evidence="1 8">Multi-pass membrane protein</topology>
    </subcellularLocation>
</comment>
<evidence type="ECO:0000256" key="6">
    <source>
        <dbReference type="ARBA" id="ARBA00023136"/>
    </source>
</evidence>
<evidence type="ECO:0000256" key="1">
    <source>
        <dbReference type="ARBA" id="ARBA00004651"/>
    </source>
</evidence>
<gene>
    <name evidence="10" type="ORF">ACFOEK_10830</name>
</gene>
<evidence type="ECO:0000313" key="11">
    <source>
        <dbReference type="Proteomes" id="UP001595476"/>
    </source>
</evidence>
<keyword evidence="11" id="KW-1185">Reference proteome</keyword>
<evidence type="ECO:0000256" key="5">
    <source>
        <dbReference type="ARBA" id="ARBA00022989"/>
    </source>
</evidence>
<dbReference type="Proteomes" id="UP001595476">
    <property type="component" value="Unassembled WGS sequence"/>
</dbReference>
<feature type="transmembrane region" description="Helical" evidence="9">
    <location>
        <begin position="27"/>
        <end position="48"/>
    </location>
</feature>
<keyword evidence="6 9" id="KW-0472">Membrane</keyword>
<keyword evidence="5 9" id="KW-1133">Transmembrane helix</keyword>
<sequence length="110" mass="11732">MKNWIFLCVAIVSEVIATSALKQSDGFTKLAPSIVVVVGYGIAFYLLALTLRTIPMGVSYAIWSGLGVALITLVGWLQYDQKLDAAAIIGIAMIISGVIVMNVFSKTLGH</sequence>
<dbReference type="EMBL" id="JBHRSZ010000004">
    <property type="protein sequence ID" value="MFC3151521.1"/>
    <property type="molecule type" value="Genomic_DNA"/>
</dbReference>
<dbReference type="InterPro" id="IPR045324">
    <property type="entry name" value="Small_multidrug_res"/>
</dbReference>
<dbReference type="Pfam" id="PF00893">
    <property type="entry name" value="Multi_Drug_Res"/>
    <property type="match status" value="1"/>
</dbReference>
<keyword evidence="4 8" id="KW-0812">Transmembrane</keyword>
<dbReference type="InterPro" id="IPR037185">
    <property type="entry name" value="EmrE-like"/>
</dbReference>
<evidence type="ECO:0000256" key="8">
    <source>
        <dbReference type="RuleBase" id="RU003942"/>
    </source>
</evidence>
<feature type="transmembrane region" description="Helical" evidence="9">
    <location>
        <begin position="85"/>
        <end position="104"/>
    </location>
</feature>
<feature type="transmembrane region" description="Helical" evidence="9">
    <location>
        <begin position="60"/>
        <end position="79"/>
    </location>
</feature>
<keyword evidence="2" id="KW-0813">Transport</keyword>
<organism evidence="10 11">
    <name type="scientific">Litoribrevibacter euphylliae</name>
    <dbReference type="NCBI Taxonomy" id="1834034"/>
    <lineage>
        <taxon>Bacteria</taxon>
        <taxon>Pseudomonadati</taxon>
        <taxon>Pseudomonadota</taxon>
        <taxon>Gammaproteobacteria</taxon>
        <taxon>Oceanospirillales</taxon>
        <taxon>Oceanospirillaceae</taxon>
        <taxon>Litoribrevibacter</taxon>
    </lineage>
</organism>
<name>A0ABV7HFV1_9GAMM</name>
<dbReference type="InterPro" id="IPR000390">
    <property type="entry name" value="Small_drug/metabolite_transptr"/>
</dbReference>
<reference evidence="11" key="1">
    <citation type="journal article" date="2019" name="Int. J. Syst. Evol. Microbiol.">
        <title>The Global Catalogue of Microorganisms (GCM) 10K type strain sequencing project: providing services to taxonomists for standard genome sequencing and annotation.</title>
        <authorList>
            <consortium name="The Broad Institute Genomics Platform"/>
            <consortium name="The Broad Institute Genome Sequencing Center for Infectious Disease"/>
            <person name="Wu L."/>
            <person name="Ma J."/>
        </authorList>
    </citation>
    <scope>NUCLEOTIDE SEQUENCE [LARGE SCALE GENOMIC DNA]</scope>
    <source>
        <strain evidence="11">KCTC 52438</strain>
    </source>
</reference>
<accession>A0ABV7HFV1</accession>
<evidence type="ECO:0000256" key="3">
    <source>
        <dbReference type="ARBA" id="ARBA00022475"/>
    </source>
</evidence>
<dbReference type="RefSeq" id="WP_386720436.1">
    <property type="nucleotide sequence ID" value="NZ_JBHRSZ010000004.1"/>
</dbReference>
<evidence type="ECO:0000313" key="10">
    <source>
        <dbReference type="EMBL" id="MFC3151521.1"/>
    </source>
</evidence>
<evidence type="ECO:0000256" key="2">
    <source>
        <dbReference type="ARBA" id="ARBA00022448"/>
    </source>
</evidence>
<evidence type="ECO:0000256" key="9">
    <source>
        <dbReference type="SAM" id="Phobius"/>
    </source>
</evidence>
<protein>
    <submittedName>
        <fullName evidence="10">DMT family transporter</fullName>
    </submittedName>
</protein>
<dbReference type="PANTHER" id="PTHR30561">
    <property type="entry name" value="SMR FAMILY PROTON-DEPENDENT DRUG EFFLUX TRANSPORTER SUGE"/>
    <property type="match status" value="1"/>
</dbReference>
<dbReference type="SUPFAM" id="SSF103481">
    <property type="entry name" value="Multidrug resistance efflux transporter EmrE"/>
    <property type="match status" value="1"/>
</dbReference>
<evidence type="ECO:0000256" key="4">
    <source>
        <dbReference type="ARBA" id="ARBA00022692"/>
    </source>
</evidence>
<comment type="similarity">
    <text evidence="7 8">Belongs to the drug/metabolite transporter (DMT) superfamily. Small multidrug resistance (SMR) (TC 2.A.7.1) family.</text>
</comment>
<keyword evidence="3" id="KW-1003">Cell membrane</keyword>
<evidence type="ECO:0000256" key="7">
    <source>
        <dbReference type="ARBA" id="ARBA00038032"/>
    </source>
</evidence>
<dbReference type="PANTHER" id="PTHR30561:SF1">
    <property type="entry name" value="MULTIDRUG TRANSPORTER EMRE"/>
    <property type="match status" value="1"/>
</dbReference>